<dbReference type="Pfam" id="PF00370">
    <property type="entry name" value="FGGY_N"/>
    <property type="match status" value="1"/>
</dbReference>
<evidence type="ECO:0000256" key="4">
    <source>
        <dbReference type="RuleBase" id="RU003733"/>
    </source>
</evidence>
<comment type="similarity">
    <text evidence="1 4">Belongs to the FGGY kinase family.</text>
</comment>
<dbReference type="InterPro" id="IPR043129">
    <property type="entry name" value="ATPase_NBD"/>
</dbReference>
<protein>
    <submittedName>
        <fullName evidence="7">Sugar kinase</fullName>
    </submittedName>
</protein>
<dbReference type="SUPFAM" id="SSF53067">
    <property type="entry name" value="Actin-like ATPase domain"/>
    <property type="match status" value="2"/>
</dbReference>
<dbReference type="InterPro" id="IPR000577">
    <property type="entry name" value="Carb_kinase_FGGY"/>
</dbReference>
<comment type="caution">
    <text evidence="7">The sequence shown here is derived from an EMBL/GenBank/DDBJ whole genome shotgun (WGS) entry which is preliminary data.</text>
</comment>
<dbReference type="AlphaFoldDB" id="A0A7C1H2W8"/>
<evidence type="ECO:0000313" key="7">
    <source>
        <dbReference type="EMBL" id="HDP77185.1"/>
    </source>
</evidence>
<organism evidence="7">
    <name type="scientific">Mesotoga infera</name>
    <dbReference type="NCBI Taxonomy" id="1236046"/>
    <lineage>
        <taxon>Bacteria</taxon>
        <taxon>Thermotogati</taxon>
        <taxon>Thermotogota</taxon>
        <taxon>Thermotogae</taxon>
        <taxon>Kosmotogales</taxon>
        <taxon>Kosmotogaceae</taxon>
        <taxon>Mesotoga</taxon>
    </lineage>
</organism>
<proteinExistence type="inferred from homology"/>
<dbReference type="Gene3D" id="3.30.420.40">
    <property type="match status" value="2"/>
</dbReference>
<evidence type="ECO:0000256" key="3">
    <source>
        <dbReference type="ARBA" id="ARBA00022777"/>
    </source>
</evidence>
<dbReference type="Pfam" id="PF02782">
    <property type="entry name" value="FGGY_C"/>
    <property type="match status" value="1"/>
</dbReference>
<dbReference type="PIRSF" id="PIRSF000538">
    <property type="entry name" value="GlpK"/>
    <property type="match status" value="1"/>
</dbReference>
<dbReference type="CDD" id="cd07805">
    <property type="entry name" value="ASKHA_NBD_FGGY_CvXK-like"/>
    <property type="match status" value="1"/>
</dbReference>
<evidence type="ECO:0000256" key="1">
    <source>
        <dbReference type="ARBA" id="ARBA00009156"/>
    </source>
</evidence>
<evidence type="ECO:0000256" key="2">
    <source>
        <dbReference type="ARBA" id="ARBA00022679"/>
    </source>
</evidence>
<evidence type="ECO:0000259" key="6">
    <source>
        <dbReference type="Pfam" id="PF02782"/>
    </source>
</evidence>
<keyword evidence="3 4" id="KW-0418">Kinase</keyword>
<accession>A0A7C1H2W8</accession>
<feature type="domain" description="Carbohydrate kinase FGGY C-terminal" evidence="6">
    <location>
        <begin position="258"/>
        <end position="450"/>
    </location>
</feature>
<sequence length="506" mass="56039">MKYIMAHDLGTTGDKATLFSQTGSLVTSSFAGYETFYSGPGMVEQDPEAWWTAFCKTTFEIIHKAEIDTKDISALSISGQMMAVVPVDSSGDLLRKSIIWADSRSTEQARDLLSKIPEIDLYKITGSRLSPTYQGLKIAWLKKYEPDLYERTFKFLQAKDYINLRLTGKFATDFSDAVMTALFDISRLAWSEELIFALGIESSKLPDVYASITDLGEIKKEVAADLGLPNSCKVILGAGDGCSAAVGAGAVEVGDTYLYLGSSAWISTITEEPLLEREMRVFSGAHAVKGLYFPSGTMQAAGTSYSWIKDILYGDWSMKESDRDIYTYLDTQLCQSHRHSESILYLPYLLGERSPIWNSNARGTFIGLSASHKKIEIVRAVIEGVSMNLKWILESLEESLPIGKIRVIGGVIKSRIWKRIISTILGKTISIPQNVDEATSIGAAMIAGVGAGLFDFSAVRNFVVDVEEIEPIGDEQEDYLRLYRLFKESYRALEKTFEGLNGVRRG</sequence>
<keyword evidence="2 4" id="KW-0808">Transferase</keyword>
<dbReference type="GO" id="GO:0016301">
    <property type="term" value="F:kinase activity"/>
    <property type="evidence" value="ECO:0007669"/>
    <property type="project" value="UniProtKB-KW"/>
</dbReference>
<dbReference type="InterPro" id="IPR050406">
    <property type="entry name" value="FGGY_Carb_Kinase"/>
</dbReference>
<feature type="domain" description="Carbohydrate kinase FGGY N-terminal" evidence="5">
    <location>
        <begin position="3"/>
        <end position="247"/>
    </location>
</feature>
<name>A0A7C1H2W8_9BACT</name>
<dbReference type="PROSITE" id="PS00445">
    <property type="entry name" value="FGGY_KINASES_2"/>
    <property type="match status" value="1"/>
</dbReference>
<gene>
    <name evidence="7" type="ORF">ENN47_03180</name>
</gene>
<dbReference type="GO" id="GO:0005975">
    <property type="term" value="P:carbohydrate metabolic process"/>
    <property type="evidence" value="ECO:0007669"/>
    <property type="project" value="InterPro"/>
</dbReference>
<dbReference type="PANTHER" id="PTHR43095:SF5">
    <property type="entry name" value="XYLULOSE KINASE"/>
    <property type="match status" value="1"/>
</dbReference>
<dbReference type="Proteomes" id="UP000886198">
    <property type="component" value="Unassembled WGS sequence"/>
</dbReference>
<dbReference type="PANTHER" id="PTHR43095">
    <property type="entry name" value="SUGAR KINASE"/>
    <property type="match status" value="1"/>
</dbReference>
<reference evidence="7" key="1">
    <citation type="journal article" date="2020" name="mSystems">
        <title>Genome- and Community-Level Interaction Insights into Carbon Utilization and Element Cycling Functions of Hydrothermarchaeota in Hydrothermal Sediment.</title>
        <authorList>
            <person name="Zhou Z."/>
            <person name="Liu Y."/>
            <person name="Xu W."/>
            <person name="Pan J."/>
            <person name="Luo Z.H."/>
            <person name="Li M."/>
        </authorList>
    </citation>
    <scope>NUCLEOTIDE SEQUENCE [LARGE SCALE GENOMIC DNA]</scope>
    <source>
        <strain evidence="7">SpSt-1179</strain>
    </source>
</reference>
<dbReference type="InterPro" id="IPR018484">
    <property type="entry name" value="FGGY_N"/>
</dbReference>
<dbReference type="InterPro" id="IPR018485">
    <property type="entry name" value="FGGY_C"/>
</dbReference>
<dbReference type="InterPro" id="IPR018483">
    <property type="entry name" value="Carb_kinase_FGGY_CS"/>
</dbReference>
<evidence type="ECO:0000259" key="5">
    <source>
        <dbReference type="Pfam" id="PF00370"/>
    </source>
</evidence>
<dbReference type="GO" id="GO:0016773">
    <property type="term" value="F:phosphotransferase activity, alcohol group as acceptor"/>
    <property type="evidence" value="ECO:0007669"/>
    <property type="project" value="InterPro"/>
</dbReference>
<dbReference type="EMBL" id="DSBT01000095">
    <property type="protein sequence ID" value="HDP77185.1"/>
    <property type="molecule type" value="Genomic_DNA"/>
</dbReference>